<feature type="domain" description="Lysosome-associated membrane glycoprotein 2-like luminal" evidence="12">
    <location>
        <begin position="136"/>
        <end position="271"/>
    </location>
</feature>
<evidence type="ECO:0000256" key="6">
    <source>
        <dbReference type="ARBA" id="ARBA00023136"/>
    </source>
</evidence>
<dbReference type="Proteomes" id="UP001378592">
    <property type="component" value="Unassembled WGS sequence"/>
</dbReference>
<dbReference type="PANTHER" id="PTHR11506">
    <property type="entry name" value="LYSOSOME-ASSOCIATED MEMBRANE GLYCOPROTEIN"/>
    <property type="match status" value="1"/>
</dbReference>
<evidence type="ECO:0000256" key="8">
    <source>
        <dbReference type="PROSITE-ProRule" id="PRU00740"/>
    </source>
</evidence>
<comment type="similarity">
    <text evidence="8">Belongs to the LAMP family.</text>
</comment>
<dbReference type="EMBL" id="JAZDUA010000143">
    <property type="protein sequence ID" value="KAK7866603.1"/>
    <property type="molecule type" value="Genomic_DNA"/>
</dbReference>
<keyword evidence="7" id="KW-0325">Glycoprotein</keyword>
<dbReference type="InterPro" id="IPR048528">
    <property type="entry name" value="Lamp2-like_luminal"/>
</dbReference>
<dbReference type="GO" id="GO:0005886">
    <property type="term" value="C:plasma membrane"/>
    <property type="evidence" value="ECO:0007669"/>
    <property type="project" value="TreeGrafter"/>
</dbReference>
<evidence type="ECO:0000256" key="9">
    <source>
        <dbReference type="SAM" id="MobiDB-lite"/>
    </source>
</evidence>
<evidence type="ECO:0000256" key="4">
    <source>
        <dbReference type="ARBA" id="ARBA00022753"/>
    </source>
</evidence>
<keyword evidence="14" id="KW-1185">Reference proteome</keyword>
<evidence type="ECO:0000256" key="10">
    <source>
        <dbReference type="SAM" id="Phobius"/>
    </source>
</evidence>
<dbReference type="Gene3D" id="2.40.160.110">
    <property type="match status" value="1"/>
</dbReference>
<feature type="compositionally biased region" description="Low complexity" evidence="9">
    <location>
        <begin position="115"/>
        <end position="124"/>
    </location>
</feature>
<keyword evidence="6 8" id="KW-0472">Membrane</keyword>
<proteinExistence type="inferred from homology"/>
<evidence type="ECO:0000256" key="2">
    <source>
        <dbReference type="ARBA" id="ARBA00022692"/>
    </source>
</evidence>
<accession>A0AAN9VMC0</accession>
<dbReference type="PROSITE" id="PS51407">
    <property type="entry name" value="LAMP_3"/>
    <property type="match status" value="1"/>
</dbReference>
<feature type="compositionally biased region" description="Acidic residues" evidence="9">
    <location>
        <begin position="49"/>
        <end position="59"/>
    </location>
</feature>
<evidence type="ECO:0000256" key="11">
    <source>
        <dbReference type="SAM" id="SignalP"/>
    </source>
</evidence>
<feature type="chain" id="PRO_5042879574" description="Lysosome-associated membrane glycoprotein 2-like luminal domain-containing protein" evidence="11">
    <location>
        <begin position="28"/>
        <end position="353"/>
    </location>
</feature>
<evidence type="ECO:0000256" key="1">
    <source>
        <dbReference type="ARBA" id="ARBA00004530"/>
    </source>
</evidence>
<sequence length="353" mass="37847">MVLLRRATLLLLLAGALLLAAPARARAQRDSGGAGGGVLSVSPAGDGDGNGDGDDGAEDGDGRNDVPGDDEDDAGGGADTTPRAPAPPQTETTTIPLEAAAQESADTSSKEEPVEPSTEPVTPSIEPTPNPGRLPQYRLTNRGGETCILMEMDAVVGIFYEMKSKERRDLEEYVDDVEPTGFCKDDEAQLIIAWKAFELRWSFSKTPGGERWYVNLIELKYDKSDSTLFENASSVEDVTLSSRQAHGATLFPTPVGKSYHCQSEYKVELGPSSGHGSDSATLLLRAFRMQPFMFKPTFGPAFECSAGGAAKFRDETAPIAVGSTLAVVVLLTVTGYGVYRYFKIKKVQYDTME</sequence>
<comment type="caution">
    <text evidence="13">The sequence shown here is derived from an EMBL/GenBank/DDBJ whole genome shotgun (WGS) entry which is preliminary data.</text>
</comment>
<feature type="transmembrane region" description="Helical" evidence="10">
    <location>
        <begin position="319"/>
        <end position="339"/>
    </location>
</feature>
<reference evidence="13 14" key="1">
    <citation type="submission" date="2024-03" db="EMBL/GenBank/DDBJ databases">
        <title>The genome assembly and annotation of the cricket Gryllus longicercus Weissman &amp; Gray.</title>
        <authorList>
            <person name="Szrajer S."/>
            <person name="Gray D."/>
            <person name="Ylla G."/>
        </authorList>
    </citation>
    <scope>NUCLEOTIDE SEQUENCE [LARGE SCALE GENOMIC DNA]</scope>
    <source>
        <strain evidence="13">DAG 2021-001</strain>
        <tissue evidence="13">Whole body minus gut</tissue>
    </source>
</reference>
<comment type="subcellular location">
    <subcellularLocation>
        <location evidence="1">Endosome membrane</location>
        <topology evidence="1">Single-pass type I membrane protein</topology>
    </subcellularLocation>
    <subcellularLocation>
        <location evidence="8">Membrane</location>
        <topology evidence="8">Single-pass type I membrane protein</topology>
    </subcellularLocation>
</comment>
<keyword evidence="2 8" id="KW-0812">Transmembrane</keyword>
<protein>
    <recommendedName>
        <fullName evidence="12">Lysosome-associated membrane glycoprotein 2-like luminal domain-containing protein</fullName>
    </recommendedName>
</protein>
<evidence type="ECO:0000313" key="14">
    <source>
        <dbReference type="Proteomes" id="UP001378592"/>
    </source>
</evidence>
<evidence type="ECO:0000256" key="7">
    <source>
        <dbReference type="ARBA" id="ARBA00023180"/>
    </source>
</evidence>
<evidence type="ECO:0000256" key="5">
    <source>
        <dbReference type="ARBA" id="ARBA00022989"/>
    </source>
</evidence>
<dbReference type="PANTHER" id="PTHR11506:SF40">
    <property type="entry name" value="LYSOSOME-ASSOCIATED MEMBRANE GLYCOPROTEIN 5"/>
    <property type="match status" value="1"/>
</dbReference>
<evidence type="ECO:0000259" key="12">
    <source>
        <dbReference type="Pfam" id="PF01299"/>
    </source>
</evidence>
<dbReference type="GO" id="GO:0005765">
    <property type="term" value="C:lysosomal membrane"/>
    <property type="evidence" value="ECO:0007669"/>
    <property type="project" value="TreeGrafter"/>
</dbReference>
<dbReference type="GO" id="GO:0031902">
    <property type="term" value="C:late endosome membrane"/>
    <property type="evidence" value="ECO:0007669"/>
    <property type="project" value="TreeGrafter"/>
</dbReference>
<comment type="caution">
    <text evidence="8">Lacks conserved residue(s) required for the propagation of feature annotation.</text>
</comment>
<gene>
    <name evidence="13" type="ORF">R5R35_010436</name>
</gene>
<organism evidence="13 14">
    <name type="scientific">Gryllus longicercus</name>
    <dbReference type="NCBI Taxonomy" id="2509291"/>
    <lineage>
        <taxon>Eukaryota</taxon>
        <taxon>Metazoa</taxon>
        <taxon>Ecdysozoa</taxon>
        <taxon>Arthropoda</taxon>
        <taxon>Hexapoda</taxon>
        <taxon>Insecta</taxon>
        <taxon>Pterygota</taxon>
        <taxon>Neoptera</taxon>
        <taxon>Polyneoptera</taxon>
        <taxon>Orthoptera</taxon>
        <taxon>Ensifera</taxon>
        <taxon>Gryllidea</taxon>
        <taxon>Grylloidea</taxon>
        <taxon>Gryllidae</taxon>
        <taxon>Gryllinae</taxon>
        <taxon>Gryllus</taxon>
    </lineage>
</organism>
<feature type="region of interest" description="Disordered" evidence="9">
    <location>
        <begin position="28"/>
        <end position="138"/>
    </location>
</feature>
<keyword evidence="5 10" id="KW-1133">Transmembrane helix</keyword>
<dbReference type="InterPro" id="IPR002000">
    <property type="entry name" value="Lysosome-assoc_membr_glycop"/>
</dbReference>
<keyword evidence="4" id="KW-0967">Endosome</keyword>
<keyword evidence="3 11" id="KW-0732">Signal</keyword>
<feature type="signal peptide" evidence="11">
    <location>
        <begin position="1"/>
        <end position="27"/>
    </location>
</feature>
<dbReference type="AlphaFoldDB" id="A0AAN9VMC0"/>
<evidence type="ECO:0000313" key="13">
    <source>
        <dbReference type="EMBL" id="KAK7866603.1"/>
    </source>
</evidence>
<feature type="compositionally biased region" description="Low complexity" evidence="9">
    <location>
        <begin position="79"/>
        <end position="96"/>
    </location>
</feature>
<evidence type="ECO:0000256" key="3">
    <source>
        <dbReference type="ARBA" id="ARBA00022729"/>
    </source>
</evidence>
<dbReference type="Pfam" id="PF01299">
    <property type="entry name" value="Lamp2-like_luminal"/>
    <property type="match status" value="1"/>
</dbReference>
<name>A0AAN9VMC0_9ORTH</name>
<dbReference type="GO" id="GO:0072594">
    <property type="term" value="P:establishment of protein localization to organelle"/>
    <property type="evidence" value="ECO:0007669"/>
    <property type="project" value="TreeGrafter"/>
</dbReference>